<dbReference type="SUPFAM" id="SSF51055">
    <property type="entry name" value="Carbohydrate binding domain"/>
    <property type="match status" value="1"/>
</dbReference>
<dbReference type="GO" id="GO:0005576">
    <property type="term" value="C:extracellular region"/>
    <property type="evidence" value="ECO:0007669"/>
    <property type="project" value="InterPro"/>
</dbReference>
<evidence type="ECO:0000313" key="4">
    <source>
        <dbReference type="Proteomes" id="UP000320481"/>
    </source>
</evidence>
<dbReference type="GO" id="GO:0030246">
    <property type="term" value="F:carbohydrate binding"/>
    <property type="evidence" value="ECO:0007669"/>
    <property type="project" value="InterPro"/>
</dbReference>
<dbReference type="CDD" id="cd12215">
    <property type="entry name" value="ChiC_BD"/>
    <property type="match status" value="1"/>
</dbReference>
<comment type="caution">
    <text evidence="3">The sequence shown here is derived from an EMBL/GenBank/DDBJ whole genome shotgun (WGS) entry which is preliminary data.</text>
</comment>
<dbReference type="InterPro" id="IPR003610">
    <property type="entry name" value="CBM5/12"/>
</dbReference>
<organism evidence="3 4">
    <name type="scientific">Streptomyces misionensis</name>
    <dbReference type="NCBI Taxonomy" id="67331"/>
    <lineage>
        <taxon>Bacteria</taxon>
        <taxon>Bacillati</taxon>
        <taxon>Actinomycetota</taxon>
        <taxon>Actinomycetes</taxon>
        <taxon>Kitasatosporales</taxon>
        <taxon>Streptomycetaceae</taxon>
        <taxon>Streptomyces</taxon>
    </lineage>
</organism>
<dbReference type="Pfam" id="PF02839">
    <property type="entry name" value="CBM_5_12"/>
    <property type="match status" value="1"/>
</dbReference>
<feature type="domain" description="Chitin-binding type-3" evidence="2">
    <location>
        <begin position="6"/>
        <end position="50"/>
    </location>
</feature>
<reference evidence="3" key="1">
    <citation type="journal article" date="2019" name="Microbiol. Resour. Announc.">
        <title>Draft Genomic Sequences of Streptomyces misionensis and Streptomyces albidoflavus, bacteria applied for phytopathogen biocontrol.</title>
        <authorList>
            <person name="Pylro V."/>
            <person name="Dias A."/>
            <person name="Andreote F."/>
            <person name="Varani A."/>
            <person name="Andreote C."/>
            <person name="Bernardo E."/>
            <person name="Martins T."/>
        </authorList>
    </citation>
    <scope>NUCLEOTIDE SEQUENCE [LARGE SCALE GENOMIC DNA]</scope>
    <source>
        <strain evidence="3">66</strain>
    </source>
</reference>
<dbReference type="GO" id="GO:0005975">
    <property type="term" value="P:carbohydrate metabolic process"/>
    <property type="evidence" value="ECO:0007669"/>
    <property type="project" value="InterPro"/>
</dbReference>
<dbReference type="AlphaFoldDB" id="A0A5C6JZ55"/>
<dbReference type="Gene3D" id="2.10.10.20">
    <property type="entry name" value="Carbohydrate-binding module superfamily 5/12"/>
    <property type="match status" value="1"/>
</dbReference>
<dbReference type="GO" id="GO:0004553">
    <property type="term" value="F:hydrolase activity, hydrolyzing O-glycosyl compounds"/>
    <property type="evidence" value="ECO:0007669"/>
    <property type="project" value="InterPro"/>
</dbReference>
<dbReference type="SMART" id="SM00495">
    <property type="entry name" value="ChtBD3"/>
    <property type="match status" value="1"/>
</dbReference>
<feature type="non-terminal residue" evidence="3">
    <location>
        <position position="1"/>
    </location>
</feature>
<gene>
    <name evidence="3" type="ORF">FRZ03_06465</name>
</gene>
<dbReference type="InterPro" id="IPR036573">
    <property type="entry name" value="CBM_sf_5/12"/>
</dbReference>
<sequence length="53" mass="5749">TPTSCKTAWNATTAYTGGAEVSYGGHNWKAKWWTQNETPGASTWGPWQDEGAC</sequence>
<proteinExistence type="predicted"/>
<dbReference type="Proteomes" id="UP000320481">
    <property type="component" value="Unassembled WGS sequence"/>
</dbReference>
<evidence type="ECO:0000259" key="2">
    <source>
        <dbReference type="SMART" id="SM00495"/>
    </source>
</evidence>
<dbReference type="EMBL" id="VOGW01000040">
    <property type="protein sequence ID" value="TWV55613.1"/>
    <property type="molecule type" value="Genomic_DNA"/>
</dbReference>
<accession>A0A5C6JZ55</accession>
<name>A0A5C6JZ55_9ACTN</name>
<dbReference type="RefSeq" id="WP_261398648.1">
    <property type="nucleotide sequence ID" value="NZ_VOGW01000040.1"/>
</dbReference>
<evidence type="ECO:0000256" key="1">
    <source>
        <dbReference type="ARBA" id="ARBA00022801"/>
    </source>
</evidence>
<keyword evidence="1" id="KW-0378">Hydrolase</keyword>
<protein>
    <submittedName>
        <fullName evidence="3">Chitinase</fullName>
    </submittedName>
</protein>
<keyword evidence="4" id="KW-1185">Reference proteome</keyword>
<evidence type="ECO:0000313" key="3">
    <source>
        <dbReference type="EMBL" id="TWV55613.1"/>
    </source>
</evidence>